<evidence type="ECO:0000259" key="4">
    <source>
        <dbReference type="SMART" id="SM00849"/>
    </source>
</evidence>
<comment type="caution">
    <text evidence="5">The sequence shown here is derived from an EMBL/GenBank/DDBJ whole genome shotgun (WGS) entry which is preliminary data.</text>
</comment>
<dbReference type="SMART" id="SM00849">
    <property type="entry name" value="Lactamase_B"/>
    <property type="match status" value="1"/>
</dbReference>
<organism evidence="5 6">
    <name type="scientific">Cohnella hongkongensis</name>
    <dbReference type="NCBI Taxonomy" id="178337"/>
    <lineage>
        <taxon>Bacteria</taxon>
        <taxon>Bacillati</taxon>
        <taxon>Bacillota</taxon>
        <taxon>Bacilli</taxon>
        <taxon>Bacillales</taxon>
        <taxon>Paenibacillaceae</taxon>
        <taxon>Cohnella</taxon>
    </lineage>
</organism>
<gene>
    <name evidence="5" type="ORF">ACFO3S_17635</name>
</gene>
<dbReference type="PANTHER" id="PTHR42951:SF9">
    <property type="entry name" value="METAL-DEPENDENT HYDROLASE"/>
    <property type="match status" value="1"/>
</dbReference>
<sequence length="240" mass="25722">MNVTAWGRVTQLSFLPRLFPLNCFLVEEEDGMTLIDAGMPFVGKGIEAAIRTTGKPLARILLTHAHEDHIGAVSYLKTKYPDARIGISRRDAALLRGDRSLLPHEAQSPPKGGIPKSPPFEPDFLFEDGEQIGSLRAIASPGHTPGHCCFLESETRVLIAGDAFHTKGGLAVAGHLKWTFPFPALATWHPPTAVDTARKLLELRPNVLAVGHGPALNRPESAIAQAIDAAQAAAGRRNAG</sequence>
<accession>A0ABV9FEF4</accession>
<dbReference type="Gene3D" id="3.60.15.10">
    <property type="entry name" value="Ribonuclease Z/Hydroxyacylglutathione hydrolase-like"/>
    <property type="match status" value="1"/>
</dbReference>
<comment type="function">
    <text evidence="2">Counteracts the endogenous Pycsar antiviral defense system. Phosphodiesterase that enables metal-dependent hydrolysis of host cyclic nucleotide Pycsar defense signals such as cCMP and cUMP.</text>
</comment>
<proteinExistence type="predicted"/>
<dbReference type="SUPFAM" id="SSF56281">
    <property type="entry name" value="Metallo-hydrolase/oxidoreductase"/>
    <property type="match status" value="1"/>
</dbReference>
<evidence type="ECO:0000256" key="3">
    <source>
        <dbReference type="ARBA" id="ARBA00048505"/>
    </source>
</evidence>
<evidence type="ECO:0000313" key="5">
    <source>
        <dbReference type="EMBL" id="MFC4600072.1"/>
    </source>
</evidence>
<dbReference type="PANTHER" id="PTHR42951">
    <property type="entry name" value="METALLO-BETA-LACTAMASE DOMAIN-CONTAINING"/>
    <property type="match status" value="1"/>
</dbReference>
<comment type="catalytic activity">
    <reaction evidence="3">
        <text>3',5'-cyclic UMP + H2O = UMP + H(+)</text>
        <dbReference type="Rhea" id="RHEA:70575"/>
        <dbReference type="ChEBI" id="CHEBI:15377"/>
        <dbReference type="ChEBI" id="CHEBI:15378"/>
        <dbReference type="ChEBI" id="CHEBI:57865"/>
        <dbReference type="ChEBI" id="CHEBI:184387"/>
    </reaction>
    <physiologicalReaction direction="left-to-right" evidence="3">
        <dbReference type="Rhea" id="RHEA:70576"/>
    </physiologicalReaction>
</comment>
<evidence type="ECO:0000313" key="6">
    <source>
        <dbReference type="Proteomes" id="UP001596028"/>
    </source>
</evidence>
<name>A0ABV9FEF4_9BACL</name>
<dbReference type="InterPro" id="IPR001279">
    <property type="entry name" value="Metallo-B-lactamas"/>
</dbReference>
<dbReference type="RefSeq" id="WP_378098847.1">
    <property type="nucleotide sequence ID" value="NZ_JBHSEP010000013.1"/>
</dbReference>
<protein>
    <submittedName>
        <fullName evidence="5">MBL fold metallo-hydrolase</fullName>
    </submittedName>
</protein>
<dbReference type="Proteomes" id="UP001596028">
    <property type="component" value="Unassembled WGS sequence"/>
</dbReference>
<keyword evidence="6" id="KW-1185">Reference proteome</keyword>
<reference evidence="6" key="1">
    <citation type="journal article" date="2019" name="Int. J. Syst. Evol. Microbiol.">
        <title>The Global Catalogue of Microorganisms (GCM) 10K type strain sequencing project: providing services to taxonomists for standard genome sequencing and annotation.</title>
        <authorList>
            <consortium name="The Broad Institute Genomics Platform"/>
            <consortium name="The Broad Institute Genome Sequencing Center for Infectious Disease"/>
            <person name="Wu L."/>
            <person name="Ma J."/>
        </authorList>
    </citation>
    <scope>NUCLEOTIDE SEQUENCE [LARGE SCALE GENOMIC DNA]</scope>
    <source>
        <strain evidence="6">CCUG 49571</strain>
    </source>
</reference>
<dbReference type="Pfam" id="PF00753">
    <property type="entry name" value="Lactamase_B"/>
    <property type="match status" value="1"/>
</dbReference>
<feature type="domain" description="Metallo-beta-lactamase" evidence="4">
    <location>
        <begin position="20"/>
        <end position="212"/>
    </location>
</feature>
<dbReference type="EMBL" id="JBHSEP010000013">
    <property type="protein sequence ID" value="MFC4600072.1"/>
    <property type="molecule type" value="Genomic_DNA"/>
</dbReference>
<dbReference type="InterPro" id="IPR050855">
    <property type="entry name" value="NDM-1-like"/>
</dbReference>
<dbReference type="InterPro" id="IPR036866">
    <property type="entry name" value="RibonucZ/Hydroxyglut_hydro"/>
</dbReference>
<comment type="catalytic activity">
    <reaction evidence="1">
        <text>3',5'-cyclic CMP + H2O = CMP + H(+)</text>
        <dbReference type="Rhea" id="RHEA:72675"/>
        <dbReference type="ChEBI" id="CHEBI:15377"/>
        <dbReference type="ChEBI" id="CHEBI:15378"/>
        <dbReference type="ChEBI" id="CHEBI:58003"/>
        <dbReference type="ChEBI" id="CHEBI:60377"/>
    </reaction>
    <physiologicalReaction direction="left-to-right" evidence="1">
        <dbReference type="Rhea" id="RHEA:72676"/>
    </physiologicalReaction>
</comment>
<evidence type="ECO:0000256" key="1">
    <source>
        <dbReference type="ARBA" id="ARBA00034221"/>
    </source>
</evidence>
<dbReference type="CDD" id="cd07721">
    <property type="entry name" value="yflN-like_MBL-fold"/>
    <property type="match status" value="1"/>
</dbReference>
<evidence type="ECO:0000256" key="2">
    <source>
        <dbReference type="ARBA" id="ARBA00034301"/>
    </source>
</evidence>